<reference evidence="12" key="1">
    <citation type="submission" date="2022-04" db="EMBL/GenBank/DDBJ databases">
        <authorList>
            <person name="Xu L."/>
            <person name="Lv Z."/>
        </authorList>
    </citation>
    <scope>NUCLEOTIDE SEQUENCE</scope>
    <source>
        <strain evidence="12">LV_2022a</strain>
    </source>
</reference>
<feature type="domain" description="T-SNARE coiled-coil homology" evidence="11">
    <location>
        <begin position="41"/>
        <end position="103"/>
    </location>
</feature>
<dbReference type="CDD" id="cd15853">
    <property type="entry name" value="SNARE_Bet1"/>
    <property type="match status" value="1"/>
</dbReference>
<reference evidence="12" key="2">
    <citation type="journal article" date="2023" name="Infect Dis Poverty">
        <title>Chromosome-scale genome of the human blood fluke Schistosoma mekongi and its implications for public health.</title>
        <authorList>
            <person name="Zhou M."/>
            <person name="Xu L."/>
            <person name="Xu D."/>
            <person name="Chen W."/>
            <person name="Khan J."/>
            <person name="Hu Y."/>
            <person name="Huang H."/>
            <person name="Wei H."/>
            <person name="Zhang Y."/>
            <person name="Chusongsang P."/>
            <person name="Tanasarnprasert K."/>
            <person name="Hu X."/>
            <person name="Limpanont Y."/>
            <person name="Lv Z."/>
        </authorList>
    </citation>
    <scope>NUCLEOTIDE SEQUENCE</scope>
    <source>
        <strain evidence="12">LV_2022a</strain>
    </source>
</reference>
<dbReference type="PROSITE" id="PS50192">
    <property type="entry name" value="T_SNARE"/>
    <property type="match status" value="1"/>
</dbReference>
<evidence type="ECO:0000259" key="11">
    <source>
        <dbReference type="PROSITE" id="PS50192"/>
    </source>
</evidence>
<keyword evidence="4" id="KW-0653">Protein transport</keyword>
<keyword evidence="3 10" id="KW-0812">Transmembrane</keyword>
<evidence type="ECO:0000256" key="1">
    <source>
        <dbReference type="ARBA" id="ARBA00004394"/>
    </source>
</evidence>
<dbReference type="SUPFAM" id="SSF58038">
    <property type="entry name" value="SNARE fusion complex"/>
    <property type="match status" value="1"/>
</dbReference>
<accession>A0AAE2D6M0</accession>
<proteinExistence type="predicted"/>
<dbReference type="GO" id="GO:0015031">
    <property type="term" value="P:protein transport"/>
    <property type="evidence" value="ECO:0007669"/>
    <property type="project" value="UniProtKB-KW"/>
</dbReference>
<comment type="subcellular location">
    <subcellularLocation>
        <location evidence="8">Endomembrane system</location>
        <topology evidence="8">Single-pass type IV membrane protein</topology>
    </subcellularLocation>
    <subcellularLocation>
        <location evidence="1">Golgi apparatus membrane</location>
    </subcellularLocation>
</comment>
<evidence type="ECO:0000313" key="13">
    <source>
        <dbReference type="Proteomes" id="UP001292079"/>
    </source>
</evidence>
<dbReference type="Proteomes" id="UP001292079">
    <property type="component" value="Unassembled WGS sequence"/>
</dbReference>
<feature type="region of interest" description="Disordered" evidence="9">
    <location>
        <begin position="1"/>
        <end position="24"/>
    </location>
</feature>
<feature type="compositionally biased region" description="Polar residues" evidence="9">
    <location>
        <begin position="1"/>
        <end position="10"/>
    </location>
</feature>
<dbReference type="PANTHER" id="PTHR12791">
    <property type="entry name" value="GOLGI SNARE BET1-RELATED"/>
    <property type="match status" value="1"/>
</dbReference>
<evidence type="ECO:0000256" key="5">
    <source>
        <dbReference type="ARBA" id="ARBA00022989"/>
    </source>
</evidence>
<evidence type="ECO:0000313" key="12">
    <source>
        <dbReference type="EMBL" id="KAK4473306.1"/>
    </source>
</evidence>
<dbReference type="InterPro" id="IPR000727">
    <property type="entry name" value="T_SNARE_dom"/>
</dbReference>
<evidence type="ECO:0000256" key="7">
    <source>
        <dbReference type="ARBA" id="ARBA00023136"/>
    </source>
</evidence>
<name>A0AAE2D6M0_SCHME</name>
<evidence type="ECO:0000256" key="2">
    <source>
        <dbReference type="ARBA" id="ARBA00022448"/>
    </source>
</evidence>
<keyword evidence="5 10" id="KW-1133">Transmembrane helix</keyword>
<sequence>MYSNPSNFMTSRDKYVHSQQKRGGIDTSANLNNYASEYWPRPVYDDHDRLNLELREKVDGLRSLSIKIGDELRSQNSLLGDMSGAFDRSEGVLRSTMSRLSRMTKQNLPSGLCCYLIVFVCIIFFMCWFILRFL</sequence>
<dbReference type="AlphaFoldDB" id="A0AAE2D6M0"/>
<keyword evidence="7 10" id="KW-0472">Membrane</keyword>
<evidence type="ECO:0000256" key="10">
    <source>
        <dbReference type="SAM" id="Phobius"/>
    </source>
</evidence>
<evidence type="ECO:0000256" key="3">
    <source>
        <dbReference type="ARBA" id="ARBA00022692"/>
    </source>
</evidence>
<evidence type="ECO:0000256" key="4">
    <source>
        <dbReference type="ARBA" id="ARBA00022927"/>
    </source>
</evidence>
<dbReference type="EMBL" id="JALJAT010000002">
    <property type="protein sequence ID" value="KAK4473306.1"/>
    <property type="molecule type" value="Genomic_DNA"/>
</dbReference>
<keyword evidence="6" id="KW-0333">Golgi apparatus</keyword>
<protein>
    <recommendedName>
        <fullName evidence="11">t-SNARE coiled-coil homology domain-containing protein</fullName>
    </recommendedName>
</protein>
<dbReference type="GO" id="GO:0000139">
    <property type="term" value="C:Golgi membrane"/>
    <property type="evidence" value="ECO:0007669"/>
    <property type="project" value="UniProtKB-SubCell"/>
</dbReference>
<gene>
    <name evidence="12" type="ORF">MN116_004470</name>
</gene>
<dbReference type="InterPro" id="IPR039899">
    <property type="entry name" value="BET1_SNARE"/>
</dbReference>
<evidence type="ECO:0000256" key="8">
    <source>
        <dbReference type="ARBA" id="ARBA00046280"/>
    </source>
</evidence>
<evidence type="ECO:0000256" key="9">
    <source>
        <dbReference type="SAM" id="MobiDB-lite"/>
    </source>
</evidence>
<evidence type="ECO:0000256" key="6">
    <source>
        <dbReference type="ARBA" id="ARBA00023034"/>
    </source>
</evidence>
<comment type="caution">
    <text evidence="12">The sequence shown here is derived from an EMBL/GenBank/DDBJ whole genome shotgun (WGS) entry which is preliminary data.</text>
</comment>
<organism evidence="12 13">
    <name type="scientific">Schistosoma mekongi</name>
    <name type="common">Parasitic worm</name>
    <dbReference type="NCBI Taxonomy" id="38744"/>
    <lineage>
        <taxon>Eukaryota</taxon>
        <taxon>Metazoa</taxon>
        <taxon>Spiralia</taxon>
        <taxon>Lophotrochozoa</taxon>
        <taxon>Platyhelminthes</taxon>
        <taxon>Trematoda</taxon>
        <taxon>Digenea</taxon>
        <taxon>Strigeidida</taxon>
        <taxon>Schistosomatoidea</taxon>
        <taxon>Schistosomatidae</taxon>
        <taxon>Schistosoma</taxon>
    </lineage>
</organism>
<dbReference type="Gene3D" id="1.20.5.110">
    <property type="match status" value="1"/>
</dbReference>
<keyword evidence="13" id="KW-1185">Reference proteome</keyword>
<keyword evidence="2" id="KW-0813">Transport</keyword>
<feature type="transmembrane region" description="Helical" evidence="10">
    <location>
        <begin position="112"/>
        <end position="131"/>
    </location>
</feature>